<organism evidence="3 4">
    <name type="scientific">Tunturiibacter lichenicola</name>
    <dbReference type="NCBI Taxonomy" id="2051959"/>
    <lineage>
        <taxon>Bacteria</taxon>
        <taxon>Pseudomonadati</taxon>
        <taxon>Acidobacteriota</taxon>
        <taxon>Terriglobia</taxon>
        <taxon>Terriglobales</taxon>
        <taxon>Acidobacteriaceae</taxon>
        <taxon>Tunturiibacter</taxon>
    </lineage>
</organism>
<protein>
    <recommendedName>
        <fullName evidence="5">Carbohydrate-binding family V/XII</fullName>
    </recommendedName>
</protein>
<evidence type="ECO:0000256" key="2">
    <source>
        <dbReference type="SAM" id="SignalP"/>
    </source>
</evidence>
<dbReference type="EMBL" id="JACCCV010000001">
    <property type="protein sequence ID" value="NYF51635.1"/>
    <property type="molecule type" value="Genomic_DNA"/>
</dbReference>
<feature type="signal peptide" evidence="2">
    <location>
        <begin position="1"/>
        <end position="23"/>
    </location>
</feature>
<gene>
    <name evidence="3" type="ORF">HDF12_002000</name>
</gene>
<evidence type="ECO:0000313" key="4">
    <source>
        <dbReference type="Proteomes" id="UP000534186"/>
    </source>
</evidence>
<sequence length="806" mass="86106">MKELKGYAVLAMMTCLLSGATSAAMAQKVSATTNHPVGSPASIPSWPRVFNRNGLQLVVYQPQLKAWQKYRTMVADTAISVTDKGQKPVLGVISWRADTLANVSAQTVFVNDIVVLDARFPSLNAAQEAEMKQRAHQLYPTITFTIGLPRMIASLEKVNEPVRTVATNTQAPVILVSTAPSIVLLVDGKPVLAPIQGTTLEYVVNTNWDLFFDKSDYYLLNGKTWLKAKDLHGPWAATVKLPPDIGKLPAHQNWDDVLKAVPPVSSSQVAPQVLFTEKPAELIAFVGKPVYSKIPGTSLSYGTNTENKAFVHQPDGQIYVLISGRWFRAASLAGPWTYAGDSLPADFAMIPRSSPAHDVLVSVPGTQEASDAVLLSQVPTTAVVNRAAAEAQVKVSYAGQPQFNKIETTTLYYAVNTPDKVIRVGDLYYLCFQGVWFISRSPSGPWKTADSVPQVIYTIPPSSPMYNVSYVVVSNPTPTTVQTSYSSGYLGVFVIGAAVGATVVYGTGYYYPPYVYWGPHPIYYPYPYSYGVAAVYSPYTGAYGVGRAVYGPYGSAGSAAWYNPTTGTYGHAVTTQNAYGGHTYAQTYNPWTGTSAATSQGHNQYSQWGSSVVTNGDNWAQAQHVTNSNGTAGSFQTSEGSAGAGYSGANGNSGFVAKDANNNNVYAGADGNVYKKDSSGNWSKYDNGGWTPVDPSTGANQTRQQKQNSTSPNQPQSSTLGSQSGNTPSASGRGSDQTNSRGAGRAIQNQSGQFPTQTSPGSSTSPGTMSQLQNDSRSRSRGDQLEQMQNRGGASGGARGGSRRQR</sequence>
<feature type="compositionally biased region" description="Low complexity" evidence="1">
    <location>
        <begin position="755"/>
        <end position="771"/>
    </location>
</feature>
<accession>A0A7Y9NMP9</accession>
<dbReference type="AlphaFoldDB" id="A0A7Y9NMP9"/>
<feature type="chain" id="PRO_5030997365" description="Carbohydrate-binding family V/XII" evidence="2">
    <location>
        <begin position="24"/>
        <end position="806"/>
    </location>
</feature>
<feature type="compositionally biased region" description="Polar residues" evidence="1">
    <location>
        <begin position="720"/>
        <end position="754"/>
    </location>
</feature>
<feature type="compositionally biased region" description="Low complexity" evidence="1">
    <location>
        <begin position="704"/>
        <end position="719"/>
    </location>
</feature>
<dbReference type="Proteomes" id="UP000534186">
    <property type="component" value="Unassembled WGS sequence"/>
</dbReference>
<feature type="region of interest" description="Disordered" evidence="1">
    <location>
        <begin position="672"/>
        <end position="806"/>
    </location>
</feature>
<proteinExistence type="predicted"/>
<name>A0A7Y9NMP9_9BACT</name>
<comment type="caution">
    <text evidence="3">The sequence shown here is derived from an EMBL/GenBank/DDBJ whole genome shotgun (WGS) entry which is preliminary data.</text>
</comment>
<evidence type="ECO:0008006" key="5">
    <source>
        <dbReference type="Google" id="ProtNLM"/>
    </source>
</evidence>
<evidence type="ECO:0000313" key="3">
    <source>
        <dbReference type="EMBL" id="NYF51635.1"/>
    </source>
</evidence>
<evidence type="ECO:0000256" key="1">
    <source>
        <dbReference type="SAM" id="MobiDB-lite"/>
    </source>
</evidence>
<keyword evidence="2" id="KW-0732">Signal</keyword>
<reference evidence="3 4" key="1">
    <citation type="submission" date="2020-07" db="EMBL/GenBank/DDBJ databases">
        <title>Genomic Encyclopedia of Type Strains, Phase IV (KMG-V): Genome sequencing to study the core and pangenomes of soil and plant-associated prokaryotes.</title>
        <authorList>
            <person name="Whitman W."/>
        </authorList>
    </citation>
    <scope>NUCLEOTIDE SEQUENCE [LARGE SCALE GENOMIC DNA]</scope>
    <source>
        <strain evidence="3 4">M8UP30</strain>
    </source>
</reference>